<dbReference type="AlphaFoldDB" id="X1MYN5"/>
<gene>
    <name evidence="1" type="ORF">S06H3_42154</name>
</gene>
<sequence>MLTALASDFNNLKHQLRLAPYPSTAANYPDGVGAIEVLACLQSSYNIQLYPAISVDRIHQFGFPEESKNAGALDVPFVV</sequence>
<name>X1MYN5_9ZZZZ</name>
<reference evidence="1" key="1">
    <citation type="journal article" date="2014" name="Front. Microbiol.">
        <title>High frequency of phylogenetically diverse reductive dehalogenase-homologous genes in deep subseafloor sedimentary metagenomes.</title>
        <authorList>
            <person name="Kawai M."/>
            <person name="Futagami T."/>
            <person name="Toyoda A."/>
            <person name="Takaki Y."/>
            <person name="Nishi S."/>
            <person name="Hori S."/>
            <person name="Arai W."/>
            <person name="Tsubouchi T."/>
            <person name="Morono Y."/>
            <person name="Uchiyama I."/>
            <person name="Ito T."/>
            <person name="Fujiyama A."/>
            <person name="Inagaki F."/>
            <person name="Takami H."/>
        </authorList>
    </citation>
    <scope>NUCLEOTIDE SEQUENCE</scope>
    <source>
        <strain evidence="1">Expedition CK06-06</strain>
    </source>
</reference>
<feature type="non-terminal residue" evidence="1">
    <location>
        <position position="79"/>
    </location>
</feature>
<protein>
    <submittedName>
        <fullName evidence="1">Uncharacterized protein</fullName>
    </submittedName>
</protein>
<organism evidence="1">
    <name type="scientific">marine sediment metagenome</name>
    <dbReference type="NCBI Taxonomy" id="412755"/>
    <lineage>
        <taxon>unclassified sequences</taxon>
        <taxon>metagenomes</taxon>
        <taxon>ecological metagenomes</taxon>
    </lineage>
</organism>
<proteinExistence type="predicted"/>
<accession>X1MYN5</accession>
<evidence type="ECO:0000313" key="1">
    <source>
        <dbReference type="EMBL" id="GAI36418.1"/>
    </source>
</evidence>
<comment type="caution">
    <text evidence="1">The sequence shown here is derived from an EMBL/GenBank/DDBJ whole genome shotgun (WGS) entry which is preliminary data.</text>
</comment>
<dbReference type="EMBL" id="BARV01026040">
    <property type="protein sequence ID" value="GAI36418.1"/>
    <property type="molecule type" value="Genomic_DNA"/>
</dbReference>